<feature type="compositionally biased region" description="Pro residues" evidence="2">
    <location>
        <begin position="274"/>
        <end position="284"/>
    </location>
</feature>
<name>A0A0A2W418_BEABA</name>
<sequence length="780" mass="84059">MPCRAPQSTAVVELSKSTPCPTLWPGCERWTTHPCKASKAPTLVHLVSETLPPELHGLHNHALLNQSPMAMAGRTQSIMAHIATCMAAVEPATITKPISPLPAMFPSGSPPKHAGKSSAAHKSAQADQPQRYQLFPKDRPLPTPNTLPPTKALPIPQASETSEKNEKTSPLAGIRIRLNQNNLVRRRKVSVPELGPMTTVQEVSMDSPTIPGRPALHERASSAPEETSSPVGPIDQTPKPSIQTKDLARAIEGAFELPATKPRPSSPRKLAPLVIPPSNAPPPRLQSKHSSSQLRSGSSPPAETCRSGRFELGTPTIGRLTPASTPDLSVPRSATATELSTSTLPTPISAAPTDQKSSPRLWESYTLSNEDGSRTTNASSHRRTGSETSCTMDRGRQSKRNEKGSKTGDAKSTNNSSERRAFEELPTGWRPCEAISKLNANNVMALHKQALGQAERFEVLKVEDVEALSKELRQLDDRTEYLRRTYSSLRAGRRNLHSRICQYLRSPRVAKFSHDSMLKQEEALAELDASIDDWVTKLEQAENRRTRVRQKLLEHVAAAAILPVPDGSVRASSPYQTRGASPSLGIRDVSTPPRSPTKQISTAASSSPRTGSNSPSPQRVVAQVPSTILELPLMEEEQAAPAQTSIGRSASSATTKSRKAVESIRVYAGDDLYALLADVEDEISRLGSGQEEQQPVPVQPLKEHVRKRSDEKLDGDGTPTSTGANNTMTATTTTTTTTTTPPPPAVDAGSAPSSASPARAAKKDFLKEAQMLLSNTVFRP</sequence>
<feature type="compositionally biased region" description="Low complexity" evidence="2">
    <location>
        <begin position="288"/>
        <end position="299"/>
    </location>
</feature>
<evidence type="ECO:0000259" key="3">
    <source>
        <dbReference type="Pfam" id="PF15456"/>
    </source>
</evidence>
<feature type="compositionally biased region" description="Polar residues" evidence="2">
    <location>
        <begin position="570"/>
        <end position="580"/>
    </location>
</feature>
<dbReference type="STRING" id="1245745.A0A0A2W418"/>
<feature type="compositionally biased region" description="Polar residues" evidence="2">
    <location>
        <begin position="718"/>
        <end position="728"/>
    </location>
</feature>
<dbReference type="OrthoDB" id="5429395at2759"/>
<gene>
    <name evidence="4" type="ORF">BBAD15_g7004</name>
</gene>
<evidence type="ECO:0000256" key="1">
    <source>
        <dbReference type="SAM" id="Coils"/>
    </source>
</evidence>
<dbReference type="Pfam" id="PF15456">
    <property type="entry name" value="Uds1"/>
    <property type="match status" value="1"/>
</dbReference>
<accession>A0A0A2W418</accession>
<feature type="compositionally biased region" description="Polar residues" evidence="2">
    <location>
        <begin position="198"/>
        <end position="207"/>
    </location>
</feature>
<dbReference type="eggNOG" id="ENOG502S13H">
    <property type="taxonomic scope" value="Eukaryota"/>
</dbReference>
<feature type="compositionally biased region" description="Low complexity" evidence="2">
    <location>
        <begin position="605"/>
        <end position="617"/>
    </location>
</feature>
<dbReference type="EMBL" id="ANFO01000657">
    <property type="protein sequence ID" value="KGQ07674.1"/>
    <property type="molecule type" value="Genomic_DNA"/>
</dbReference>
<feature type="coiled-coil region" evidence="1">
    <location>
        <begin position="524"/>
        <end position="558"/>
    </location>
</feature>
<comment type="caution">
    <text evidence="4">The sequence shown here is derived from an EMBL/GenBank/DDBJ whole genome shotgun (WGS) entry which is preliminary data.</text>
</comment>
<feature type="region of interest" description="Disordered" evidence="2">
    <location>
        <begin position="100"/>
        <end position="174"/>
    </location>
</feature>
<feature type="compositionally biased region" description="Low complexity" evidence="2">
    <location>
        <begin position="333"/>
        <end position="353"/>
    </location>
</feature>
<evidence type="ECO:0000256" key="2">
    <source>
        <dbReference type="SAM" id="MobiDB-lite"/>
    </source>
</evidence>
<feature type="domain" description="Up-regulated during septation protein 1" evidence="3">
    <location>
        <begin position="445"/>
        <end position="561"/>
    </location>
</feature>
<keyword evidence="1" id="KW-0175">Coiled coil</keyword>
<dbReference type="InterPro" id="IPR029191">
    <property type="entry name" value="Uds1"/>
</dbReference>
<feature type="region of interest" description="Disordered" evidence="2">
    <location>
        <begin position="685"/>
        <end position="762"/>
    </location>
</feature>
<dbReference type="HOGENOM" id="CLU_013725_0_0_1"/>
<protein>
    <recommendedName>
        <fullName evidence="3">Up-regulated during septation protein 1 domain-containing protein</fullName>
    </recommendedName>
</protein>
<feature type="compositionally biased region" description="Low complexity" evidence="2">
    <location>
        <begin position="729"/>
        <end position="739"/>
    </location>
</feature>
<feature type="compositionally biased region" description="Low complexity" evidence="2">
    <location>
        <begin position="690"/>
        <end position="700"/>
    </location>
</feature>
<feature type="region of interest" description="Disordered" evidence="2">
    <location>
        <begin position="195"/>
        <end position="425"/>
    </location>
</feature>
<feature type="compositionally biased region" description="Polar residues" evidence="2">
    <location>
        <begin position="365"/>
        <end position="379"/>
    </location>
</feature>
<proteinExistence type="predicted"/>
<organism evidence="4 5">
    <name type="scientific">Beauveria bassiana D1-5</name>
    <dbReference type="NCBI Taxonomy" id="1245745"/>
    <lineage>
        <taxon>Eukaryota</taxon>
        <taxon>Fungi</taxon>
        <taxon>Dikarya</taxon>
        <taxon>Ascomycota</taxon>
        <taxon>Pezizomycotina</taxon>
        <taxon>Sordariomycetes</taxon>
        <taxon>Hypocreomycetidae</taxon>
        <taxon>Hypocreales</taxon>
        <taxon>Cordycipitaceae</taxon>
        <taxon>Beauveria</taxon>
    </lineage>
</organism>
<evidence type="ECO:0000313" key="5">
    <source>
        <dbReference type="Proteomes" id="UP000030106"/>
    </source>
</evidence>
<dbReference type="Proteomes" id="UP000030106">
    <property type="component" value="Unassembled WGS sequence"/>
</dbReference>
<reference evidence="4 5" key="1">
    <citation type="submission" date="2012-10" db="EMBL/GenBank/DDBJ databases">
        <title>Genome sequencing and analysis of entomopathogenic fungi Beauveria bassiana D1-5.</title>
        <authorList>
            <person name="Li Q."/>
            <person name="Wang L."/>
            <person name="Zhang Z."/>
            <person name="Wang Q."/>
            <person name="Ren J."/>
            <person name="Wang M."/>
            <person name="Xu W."/>
            <person name="Wang J."/>
            <person name="Lu Y."/>
            <person name="Du Q."/>
            <person name="Sun Z."/>
        </authorList>
    </citation>
    <scope>NUCLEOTIDE SEQUENCE [LARGE SCALE GENOMIC DNA]</scope>
    <source>
        <strain evidence="4 5">D1-5</strain>
    </source>
</reference>
<dbReference type="AlphaFoldDB" id="A0A0A2W418"/>
<feature type="region of interest" description="Disordered" evidence="2">
    <location>
        <begin position="637"/>
        <end position="660"/>
    </location>
</feature>
<evidence type="ECO:0000313" key="4">
    <source>
        <dbReference type="EMBL" id="KGQ07674.1"/>
    </source>
</evidence>
<feature type="region of interest" description="Disordered" evidence="2">
    <location>
        <begin position="567"/>
        <end position="620"/>
    </location>
</feature>
<feature type="compositionally biased region" description="Basic and acidic residues" evidence="2">
    <location>
        <begin position="393"/>
        <end position="409"/>
    </location>
</feature>
<feature type="compositionally biased region" description="Low complexity" evidence="2">
    <location>
        <begin position="746"/>
        <end position="759"/>
    </location>
</feature>
<feature type="compositionally biased region" description="Low complexity" evidence="2">
    <location>
        <begin position="116"/>
        <end position="126"/>
    </location>
</feature>